<organism evidence="1 2">
    <name type="scientific">Tardibacter chloracetimidivorans</name>
    <dbReference type="NCBI Taxonomy" id="1921510"/>
    <lineage>
        <taxon>Bacteria</taxon>
        <taxon>Pseudomonadati</taxon>
        <taxon>Pseudomonadota</taxon>
        <taxon>Alphaproteobacteria</taxon>
        <taxon>Sphingomonadales</taxon>
        <taxon>Sphingomonadaceae</taxon>
        <taxon>Tardibacter</taxon>
    </lineage>
</organism>
<dbReference type="RefSeq" id="WP_072595776.1">
    <property type="nucleotide sequence ID" value="NZ_CP018221.1"/>
</dbReference>
<dbReference type="KEGG" id="sphj:BSL82_01845"/>
<dbReference type="STRING" id="1921510.BSL82_01845"/>
<gene>
    <name evidence="1" type="ORF">BSL82_01845</name>
</gene>
<reference evidence="2" key="1">
    <citation type="submission" date="2016-11" db="EMBL/GenBank/DDBJ databases">
        <title>Complete Genome Sequence of alachlor-degrading Sphingomonas sp. strain JJ-A5.</title>
        <authorList>
            <person name="Lee H."/>
            <person name="Ka J.-O."/>
        </authorList>
    </citation>
    <scope>NUCLEOTIDE SEQUENCE [LARGE SCALE GENOMIC DNA]</scope>
    <source>
        <strain evidence="2">JJ-A5</strain>
    </source>
</reference>
<protein>
    <submittedName>
        <fullName evidence="1">Uncharacterized protein</fullName>
    </submittedName>
</protein>
<dbReference type="AlphaFoldDB" id="A0A1L3ZRH0"/>
<dbReference type="EMBL" id="CP018221">
    <property type="protein sequence ID" value="API58200.1"/>
    <property type="molecule type" value="Genomic_DNA"/>
</dbReference>
<name>A0A1L3ZRH0_9SPHN</name>
<dbReference type="Proteomes" id="UP000182063">
    <property type="component" value="Chromosome"/>
</dbReference>
<evidence type="ECO:0000313" key="1">
    <source>
        <dbReference type="EMBL" id="API58200.1"/>
    </source>
</evidence>
<sequence>MDQASREAALRRIEAGLDRLAAFVGGLPHGGVEADMVSREAHETLLAAHQLLRTRAEAAVAGIDRLLNGSEH</sequence>
<keyword evidence="2" id="KW-1185">Reference proteome</keyword>
<proteinExistence type="predicted"/>
<evidence type="ECO:0000313" key="2">
    <source>
        <dbReference type="Proteomes" id="UP000182063"/>
    </source>
</evidence>
<accession>A0A1L3ZRH0</accession>